<dbReference type="CDD" id="cd07941">
    <property type="entry name" value="DRE_TIM_LeuA3"/>
    <property type="match status" value="1"/>
</dbReference>
<evidence type="ECO:0000256" key="1">
    <source>
        <dbReference type="ARBA" id="ARBA00004743"/>
    </source>
</evidence>
<dbReference type="EMBL" id="QPJY01000012">
    <property type="protein sequence ID" value="RCX26043.1"/>
    <property type="molecule type" value="Genomic_DNA"/>
</dbReference>
<dbReference type="PANTHER" id="PTHR43538:SF1">
    <property type="entry name" value="(R)-CITRAMALATE SYNTHASE"/>
    <property type="match status" value="1"/>
</dbReference>
<dbReference type="GO" id="GO:0009098">
    <property type="term" value="P:L-leucine biosynthetic process"/>
    <property type="evidence" value="ECO:0007669"/>
    <property type="project" value="UniProtKB-UniPathway"/>
</dbReference>
<dbReference type="GO" id="GO:0003852">
    <property type="term" value="F:2-isopropylmalate synthase activity"/>
    <property type="evidence" value="ECO:0007669"/>
    <property type="project" value="InterPro"/>
</dbReference>
<feature type="domain" description="Pyruvate carboxyltransferase" evidence="11">
    <location>
        <begin position="12"/>
        <end position="274"/>
    </location>
</feature>
<protein>
    <recommendedName>
        <fullName evidence="9">Citramalate synthase</fullName>
        <ecNumber evidence="9">2.3.3.21</ecNumber>
    </recommendedName>
</protein>
<reference evidence="12 13" key="1">
    <citation type="submission" date="2018-07" db="EMBL/GenBank/DDBJ databases">
        <title>Genomic Encyclopedia of Type Strains, Phase IV (KMG-IV): sequencing the most valuable type-strain genomes for metagenomic binning, comparative biology and taxonomic classification.</title>
        <authorList>
            <person name="Goeker M."/>
        </authorList>
    </citation>
    <scope>NUCLEOTIDE SEQUENCE [LARGE SCALE GENOMIC DNA]</scope>
    <source>
        <strain evidence="12 13">DSM 26407</strain>
    </source>
</reference>
<dbReference type="GO" id="GO:0043714">
    <property type="term" value="F:(R)-citramalate synthase activity"/>
    <property type="evidence" value="ECO:0007669"/>
    <property type="project" value="UniProtKB-UniRule"/>
</dbReference>
<dbReference type="PROSITE" id="PS00815">
    <property type="entry name" value="AIPM_HOMOCIT_SYNTH_1"/>
    <property type="match status" value="1"/>
</dbReference>
<dbReference type="InterPro" id="IPR054691">
    <property type="entry name" value="LeuA/HCS_post-cat"/>
</dbReference>
<dbReference type="Gene3D" id="3.30.160.270">
    <property type="match status" value="1"/>
</dbReference>
<dbReference type="NCBIfam" id="TIGR00977">
    <property type="entry name" value="citramal_synth"/>
    <property type="match status" value="1"/>
</dbReference>
<evidence type="ECO:0000256" key="6">
    <source>
        <dbReference type="ARBA" id="ARBA00022679"/>
    </source>
</evidence>
<evidence type="ECO:0000313" key="13">
    <source>
        <dbReference type="Proteomes" id="UP000252707"/>
    </source>
</evidence>
<evidence type="ECO:0000256" key="5">
    <source>
        <dbReference type="ARBA" id="ARBA00022624"/>
    </source>
</evidence>
<keyword evidence="13" id="KW-1185">Reference proteome</keyword>
<evidence type="ECO:0000313" key="12">
    <source>
        <dbReference type="EMBL" id="RCX26043.1"/>
    </source>
</evidence>
<dbReference type="SUPFAM" id="SSF110921">
    <property type="entry name" value="2-isopropylmalate synthase LeuA, allosteric (dimerisation) domain"/>
    <property type="match status" value="1"/>
</dbReference>
<proteinExistence type="inferred from homology"/>
<dbReference type="InterPro" id="IPR000891">
    <property type="entry name" value="PYR_CT"/>
</dbReference>
<dbReference type="PROSITE" id="PS00816">
    <property type="entry name" value="AIPM_HOMOCIT_SYNTH_2"/>
    <property type="match status" value="1"/>
</dbReference>
<comment type="caution">
    <text evidence="12">The sequence shown here is derived from an EMBL/GenBank/DDBJ whole genome shotgun (WGS) entry which is preliminary data.</text>
</comment>
<dbReference type="UniPathway" id="UPA00048">
    <property type="reaction ID" value="UER00070"/>
</dbReference>
<dbReference type="InterPro" id="IPR013785">
    <property type="entry name" value="Aldolase_TIM"/>
</dbReference>
<dbReference type="Pfam" id="PF08502">
    <property type="entry name" value="LeuA_dimer"/>
    <property type="match status" value="1"/>
</dbReference>
<dbReference type="UniPathway" id="UPA00047">
    <property type="reaction ID" value="UER00066"/>
</dbReference>
<dbReference type="InterPro" id="IPR036230">
    <property type="entry name" value="LeuA_allosteric_dom_sf"/>
</dbReference>
<keyword evidence="5" id="KW-0412">Isoleucine biosynthesis</keyword>
<gene>
    <name evidence="12" type="ORF">DFQ59_11246</name>
</gene>
<evidence type="ECO:0000259" key="11">
    <source>
        <dbReference type="PROSITE" id="PS50991"/>
    </source>
</evidence>
<comment type="pathway">
    <text evidence="1">Amino-acid biosynthesis; L-isoleucine biosynthesis; 2-oxobutanoate from pyruvate: step 1/3.</text>
</comment>
<dbReference type="SUPFAM" id="SSF51569">
    <property type="entry name" value="Aldolase"/>
    <property type="match status" value="1"/>
</dbReference>
<dbReference type="SMART" id="SM00917">
    <property type="entry name" value="LeuA_dimer"/>
    <property type="match status" value="1"/>
</dbReference>
<dbReference type="AlphaFoldDB" id="A0A369BWZ1"/>
<sequence length="538" mass="58609">MDTISKAIMSRIFIYDTTLRDGTQGEEISLSCDDKLTLARRLDEFGVHYIEGGWPGSNPKDAEFFTRVRSLGLRQAKVAAFGSTRRKHGRCEDDANLQALLDAETPVVTLVAKSWDYHVDAVLDTTREENLAMVRDSVAYMKARGREVFLDAEHFFDGYKANPAYALAVLLAAEEAGADALVLCETNGGALPWEVESVVAEVRARTRVPLGIHVHNDSGCAVANTLAAVRAGCTQVQGTLNGYGERVGNANLTTIIPNLQLKMGLQVVSAEQLRGLTTLSRFAAELANLKHDSHAPYVGASAFAHKGGIHVAAVLKAVDTYQHIDPERVGNETRAVVSELSGRGNLVYQARSRGLEINREDAQRVLHQIKRLEHEGFTFEAAEASVDLMLYRVSRDYTPPFELVDFMVLTEQRHGRGLLSEATVKVRIEGALKLTAAEGNGPVDALAHALSKALCDVYPELATVRLTDYKVRILDSDKGTAATTRVLIDFHDGERGWTTVGASPNIIEASWRALSDSMEFALLTRTGANRPAPVSEAG</sequence>
<accession>A0A369BWZ1</accession>
<dbReference type="Proteomes" id="UP000252707">
    <property type="component" value="Unassembled WGS sequence"/>
</dbReference>
<organism evidence="12 13">
    <name type="scientific">Thioalbus denitrificans</name>
    <dbReference type="NCBI Taxonomy" id="547122"/>
    <lineage>
        <taxon>Bacteria</taxon>
        <taxon>Pseudomonadati</taxon>
        <taxon>Pseudomonadota</taxon>
        <taxon>Gammaproteobacteria</taxon>
        <taxon>Chromatiales</taxon>
        <taxon>Ectothiorhodospiraceae</taxon>
        <taxon>Thioalbus</taxon>
    </lineage>
</organism>
<dbReference type="InterPro" id="IPR002034">
    <property type="entry name" value="AIPM/Hcit_synth_CS"/>
</dbReference>
<evidence type="ECO:0000256" key="9">
    <source>
        <dbReference type="NCBIfam" id="TIGR00977"/>
    </source>
</evidence>
<evidence type="ECO:0000256" key="2">
    <source>
        <dbReference type="ARBA" id="ARBA00006154"/>
    </source>
</evidence>
<comment type="similarity">
    <text evidence="2 10">Belongs to the alpha-IPM synthase/homocitrate synthase family.</text>
</comment>
<evidence type="ECO:0000256" key="3">
    <source>
        <dbReference type="ARBA" id="ARBA00022430"/>
    </source>
</evidence>
<name>A0A369BWZ1_9GAMM</name>
<keyword evidence="4" id="KW-0028">Amino-acid biosynthesis</keyword>
<dbReference type="GO" id="GO:0009097">
    <property type="term" value="P:isoleucine biosynthetic process"/>
    <property type="evidence" value="ECO:0007669"/>
    <property type="project" value="UniProtKB-UniRule"/>
</dbReference>
<evidence type="ECO:0000256" key="8">
    <source>
        <dbReference type="ARBA" id="ARBA00048263"/>
    </source>
</evidence>
<dbReference type="Gene3D" id="3.20.20.70">
    <property type="entry name" value="Aldolase class I"/>
    <property type="match status" value="1"/>
</dbReference>
<dbReference type="InterPro" id="IPR005675">
    <property type="entry name" value="Citramal_synthase"/>
</dbReference>
<dbReference type="PROSITE" id="PS50991">
    <property type="entry name" value="PYR_CT"/>
    <property type="match status" value="1"/>
</dbReference>
<evidence type="ECO:0000256" key="10">
    <source>
        <dbReference type="RuleBase" id="RU003523"/>
    </source>
</evidence>
<dbReference type="Pfam" id="PF22617">
    <property type="entry name" value="HCS_D2"/>
    <property type="match status" value="1"/>
</dbReference>
<dbReference type="RefSeq" id="WP_211314986.1">
    <property type="nucleotide sequence ID" value="NZ_QPJY01000012.1"/>
</dbReference>
<keyword evidence="7" id="KW-0100">Branched-chain amino acid biosynthesis</keyword>
<dbReference type="InterPro" id="IPR013709">
    <property type="entry name" value="2-isopropylmalate_synth_dimer"/>
</dbReference>
<evidence type="ECO:0000256" key="4">
    <source>
        <dbReference type="ARBA" id="ARBA00022605"/>
    </source>
</evidence>
<evidence type="ECO:0000256" key="7">
    <source>
        <dbReference type="ARBA" id="ARBA00023304"/>
    </source>
</evidence>
<dbReference type="EC" id="2.3.3.21" evidence="9"/>
<dbReference type="Pfam" id="PF00682">
    <property type="entry name" value="HMGL-like"/>
    <property type="match status" value="1"/>
</dbReference>
<keyword evidence="3" id="KW-0432">Leucine biosynthesis</keyword>
<dbReference type="PANTHER" id="PTHR43538">
    <property type="entry name" value="ALPHA-IPM SYNTHASE/HOMOCITRATE SYNTHASE"/>
    <property type="match status" value="1"/>
</dbReference>
<dbReference type="Gene3D" id="1.10.238.260">
    <property type="match status" value="1"/>
</dbReference>
<keyword evidence="6 10" id="KW-0808">Transferase</keyword>
<comment type="catalytic activity">
    <reaction evidence="8">
        <text>pyruvate + acetyl-CoA + H2O = (3R)-citramalate + CoA + H(+)</text>
        <dbReference type="Rhea" id="RHEA:19045"/>
        <dbReference type="ChEBI" id="CHEBI:15361"/>
        <dbReference type="ChEBI" id="CHEBI:15377"/>
        <dbReference type="ChEBI" id="CHEBI:15378"/>
        <dbReference type="ChEBI" id="CHEBI:30934"/>
        <dbReference type="ChEBI" id="CHEBI:57287"/>
        <dbReference type="ChEBI" id="CHEBI:57288"/>
        <dbReference type="EC" id="2.3.3.21"/>
    </reaction>
</comment>